<dbReference type="InterPro" id="IPR023393">
    <property type="entry name" value="START-like_dom_sf"/>
</dbReference>
<dbReference type="InterPro" id="IPR050279">
    <property type="entry name" value="Plant_def-hormone_signal"/>
</dbReference>
<dbReference type="CDD" id="cd07816">
    <property type="entry name" value="Bet_v1-like"/>
    <property type="match status" value="1"/>
</dbReference>
<dbReference type="PANTHER" id="PTHR31213:SF67">
    <property type="entry name" value="MAJOR ALLERGEN PRU AV 1-LIKE"/>
    <property type="match status" value="1"/>
</dbReference>
<evidence type="ECO:0000313" key="3">
    <source>
        <dbReference type="EMBL" id="KAK5840684.1"/>
    </source>
</evidence>
<name>A0ABR0QMZ9_GOSAR</name>
<evidence type="ECO:0000313" key="4">
    <source>
        <dbReference type="Proteomes" id="UP001358586"/>
    </source>
</evidence>
<proteinExistence type="inferred from homology"/>
<dbReference type="Gene3D" id="3.30.530.20">
    <property type="match status" value="1"/>
</dbReference>
<dbReference type="InterPro" id="IPR024949">
    <property type="entry name" value="Bet_v_I_allergen"/>
</dbReference>
<protein>
    <recommendedName>
        <fullName evidence="2">Bet v I/Major latex protein domain-containing protein</fullName>
    </recommendedName>
</protein>
<reference evidence="3 4" key="1">
    <citation type="submission" date="2023-03" db="EMBL/GenBank/DDBJ databases">
        <title>WGS of Gossypium arboreum.</title>
        <authorList>
            <person name="Yu D."/>
        </authorList>
    </citation>
    <scope>NUCLEOTIDE SEQUENCE [LARGE SCALE GENOMIC DNA]</scope>
    <source>
        <tissue evidence="3">Leaf</tissue>
    </source>
</reference>
<organism evidence="3 4">
    <name type="scientific">Gossypium arboreum</name>
    <name type="common">Tree cotton</name>
    <name type="synonym">Gossypium nanking</name>
    <dbReference type="NCBI Taxonomy" id="29729"/>
    <lineage>
        <taxon>Eukaryota</taxon>
        <taxon>Viridiplantae</taxon>
        <taxon>Streptophyta</taxon>
        <taxon>Embryophyta</taxon>
        <taxon>Tracheophyta</taxon>
        <taxon>Spermatophyta</taxon>
        <taxon>Magnoliopsida</taxon>
        <taxon>eudicotyledons</taxon>
        <taxon>Gunneridae</taxon>
        <taxon>Pentapetalae</taxon>
        <taxon>rosids</taxon>
        <taxon>malvids</taxon>
        <taxon>Malvales</taxon>
        <taxon>Malvaceae</taxon>
        <taxon>Malvoideae</taxon>
        <taxon>Gossypium</taxon>
    </lineage>
</organism>
<dbReference type="Proteomes" id="UP001358586">
    <property type="component" value="Chromosome 3"/>
</dbReference>
<dbReference type="Pfam" id="PF00407">
    <property type="entry name" value="Bet_v_1"/>
    <property type="match status" value="1"/>
</dbReference>
<comment type="caution">
    <text evidence="3">The sequence shown here is derived from an EMBL/GenBank/DDBJ whole genome shotgun (WGS) entry which is preliminary data.</text>
</comment>
<feature type="domain" description="Bet v I/Major latex protein" evidence="2">
    <location>
        <begin position="16"/>
        <end position="91"/>
    </location>
</feature>
<dbReference type="PRINTS" id="PR00634">
    <property type="entry name" value="BETALLERGEN"/>
</dbReference>
<sequence>MNLRLLQQSHRPRCSRLNLIPKIVPQAFKCVEYIEGNGEPGSIKKEAESQFNYMKQKVEALDKENFVYIYSVIEGDALMNKLEKITYETKLEDYPDGGDPYARLLVSITP</sequence>
<accession>A0ABR0QMZ9</accession>
<gene>
    <name evidence="3" type="ORF">PVK06_009587</name>
</gene>
<keyword evidence="4" id="KW-1185">Reference proteome</keyword>
<dbReference type="EMBL" id="JARKNE010000003">
    <property type="protein sequence ID" value="KAK5840684.1"/>
    <property type="molecule type" value="Genomic_DNA"/>
</dbReference>
<evidence type="ECO:0000256" key="1">
    <source>
        <dbReference type="ARBA" id="ARBA00009744"/>
    </source>
</evidence>
<comment type="similarity">
    <text evidence="1">Belongs to the BetVI family.</text>
</comment>
<dbReference type="SUPFAM" id="SSF55961">
    <property type="entry name" value="Bet v1-like"/>
    <property type="match status" value="1"/>
</dbReference>
<dbReference type="PANTHER" id="PTHR31213">
    <property type="entry name" value="OS08G0374000 PROTEIN-RELATED"/>
    <property type="match status" value="1"/>
</dbReference>
<evidence type="ECO:0000259" key="2">
    <source>
        <dbReference type="Pfam" id="PF00407"/>
    </source>
</evidence>
<dbReference type="InterPro" id="IPR000916">
    <property type="entry name" value="Bet_v_I/MLP"/>
</dbReference>